<evidence type="ECO:0000256" key="1">
    <source>
        <dbReference type="ARBA" id="ARBA00004651"/>
    </source>
</evidence>
<evidence type="ECO:0000313" key="11">
    <source>
        <dbReference type="EMBL" id="CAH2012156.1"/>
    </source>
</evidence>
<dbReference type="PANTHER" id="PTHR21137:SF35">
    <property type="entry name" value="ODORANT RECEPTOR 19A-RELATED"/>
    <property type="match status" value="1"/>
</dbReference>
<evidence type="ECO:0000256" key="8">
    <source>
        <dbReference type="ARBA" id="ARBA00023170"/>
    </source>
</evidence>
<accession>A0A9P0Q7N5</accession>
<dbReference type="OrthoDB" id="6784258at2759"/>
<evidence type="ECO:0000256" key="10">
    <source>
        <dbReference type="SAM" id="Phobius"/>
    </source>
</evidence>
<organism evidence="11 12">
    <name type="scientific">Acanthoscelides obtectus</name>
    <name type="common">Bean weevil</name>
    <name type="synonym">Bruchus obtectus</name>
    <dbReference type="NCBI Taxonomy" id="200917"/>
    <lineage>
        <taxon>Eukaryota</taxon>
        <taxon>Metazoa</taxon>
        <taxon>Ecdysozoa</taxon>
        <taxon>Arthropoda</taxon>
        <taxon>Hexapoda</taxon>
        <taxon>Insecta</taxon>
        <taxon>Pterygota</taxon>
        <taxon>Neoptera</taxon>
        <taxon>Endopterygota</taxon>
        <taxon>Coleoptera</taxon>
        <taxon>Polyphaga</taxon>
        <taxon>Cucujiformia</taxon>
        <taxon>Chrysomeloidea</taxon>
        <taxon>Chrysomelidae</taxon>
        <taxon>Bruchinae</taxon>
        <taxon>Bruchini</taxon>
        <taxon>Acanthoscelides</taxon>
    </lineage>
</organism>
<keyword evidence="7 10" id="KW-0472">Membrane</keyword>
<feature type="transmembrane region" description="Helical" evidence="10">
    <location>
        <begin position="105"/>
        <end position="125"/>
    </location>
</feature>
<keyword evidence="2" id="KW-1003">Cell membrane</keyword>
<dbReference type="PANTHER" id="PTHR21137">
    <property type="entry name" value="ODORANT RECEPTOR"/>
    <property type="match status" value="1"/>
</dbReference>
<evidence type="ECO:0000256" key="3">
    <source>
        <dbReference type="ARBA" id="ARBA00022606"/>
    </source>
</evidence>
<dbReference type="GO" id="GO:0005549">
    <property type="term" value="F:odorant binding"/>
    <property type="evidence" value="ECO:0007669"/>
    <property type="project" value="InterPro"/>
</dbReference>
<dbReference type="GO" id="GO:0007165">
    <property type="term" value="P:signal transduction"/>
    <property type="evidence" value="ECO:0007669"/>
    <property type="project" value="UniProtKB-KW"/>
</dbReference>
<dbReference type="Proteomes" id="UP001152888">
    <property type="component" value="Unassembled WGS sequence"/>
</dbReference>
<keyword evidence="6 10" id="KW-1133">Transmembrane helix</keyword>
<protein>
    <submittedName>
        <fullName evidence="11">Uncharacterized protein</fullName>
    </submittedName>
</protein>
<dbReference type="EMBL" id="CAKOFQ010008150">
    <property type="protein sequence ID" value="CAH2012156.1"/>
    <property type="molecule type" value="Genomic_DNA"/>
</dbReference>
<comment type="subcellular location">
    <subcellularLocation>
        <location evidence="1">Cell membrane</location>
        <topology evidence="1">Multi-pass membrane protein</topology>
    </subcellularLocation>
</comment>
<keyword evidence="9" id="KW-0807">Transducer</keyword>
<evidence type="ECO:0000256" key="5">
    <source>
        <dbReference type="ARBA" id="ARBA00022725"/>
    </source>
</evidence>
<dbReference type="AlphaFoldDB" id="A0A9P0Q7N5"/>
<dbReference type="InterPro" id="IPR004117">
    <property type="entry name" value="7tm6_olfct_rcpt"/>
</dbReference>
<evidence type="ECO:0000313" key="12">
    <source>
        <dbReference type="Proteomes" id="UP001152888"/>
    </source>
</evidence>
<sequence length="194" mass="22551">MFCFDMILYITMAHTGAQLKILNKVISGAYDMKIQNKSDLKKFKLLMKRCIEHHDFLLRYIKSIDKEYAGPLASFFMSMFMGNVVESYRFTTSNDIVATIRSLLYVTTGILVIFFVCYFIPAQFIQDEANKISRSIYLTKWYEHSLNAKPVVMIIARAYRPCRIVPCGIWELNLETGLMVIRATISYAMFLRTL</sequence>
<evidence type="ECO:0000256" key="6">
    <source>
        <dbReference type="ARBA" id="ARBA00022989"/>
    </source>
</evidence>
<name>A0A9P0Q7N5_ACAOB</name>
<keyword evidence="4 10" id="KW-0812">Transmembrane</keyword>
<dbReference type="GO" id="GO:0004984">
    <property type="term" value="F:olfactory receptor activity"/>
    <property type="evidence" value="ECO:0007669"/>
    <property type="project" value="InterPro"/>
</dbReference>
<evidence type="ECO:0000256" key="7">
    <source>
        <dbReference type="ARBA" id="ARBA00023136"/>
    </source>
</evidence>
<evidence type="ECO:0000256" key="9">
    <source>
        <dbReference type="ARBA" id="ARBA00023224"/>
    </source>
</evidence>
<keyword evidence="3" id="KW-0716">Sensory transduction</keyword>
<keyword evidence="5" id="KW-0552">Olfaction</keyword>
<dbReference type="GO" id="GO:0005886">
    <property type="term" value="C:plasma membrane"/>
    <property type="evidence" value="ECO:0007669"/>
    <property type="project" value="UniProtKB-SubCell"/>
</dbReference>
<feature type="transmembrane region" description="Helical" evidence="10">
    <location>
        <begin position="68"/>
        <end position="85"/>
    </location>
</feature>
<gene>
    <name evidence="11" type="ORF">ACAOBT_LOCUS32665</name>
</gene>
<comment type="caution">
    <text evidence="11">The sequence shown here is derived from an EMBL/GenBank/DDBJ whole genome shotgun (WGS) entry which is preliminary data.</text>
</comment>
<keyword evidence="12" id="KW-1185">Reference proteome</keyword>
<evidence type="ECO:0000256" key="4">
    <source>
        <dbReference type="ARBA" id="ARBA00022692"/>
    </source>
</evidence>
<keyword evidence="8" id="KW-0675">Receptor</keyword>
<reference evidence="11" key="1">
    <citation type="submission" date="2022-03" db="EMBL/GenBank/DDBJ databases">
        <authorList>
            <person name="Sayadi A."/>
        </authorList>
    </citation>
    <scope>NUCLEOTIDE SEQUENCE</scope>
</reference>
<proteinExistence type="predicted"/>
<evidence type="ECO:0000256" key="2">
    <source>
        <dbReference type="ARBA" id="ARBA00022475"/>
    </source>
</evidence>
<dbReference type="Pfam" id="PF02949">
    <property type="entry name" value="7tm_6"/>
    <property type="match status" value="1"/>
</dbReference>